<feature type="domain" description="NodB homology" evidence="3">
    <location>
        <begin position="247"/>
        <end position="422"/>
    </location>
</feature>
<dbReference type="SUPFAM" id="SSF88713">
    <property type="entry name" value="Glycoside hydrolase/deacetylase"/>
    <property type="match status" value="1"/>
</dbReference>
<dbReference type="CDD" id="cd10954">
    <property type="entry name" value="CE4_CtAXE_like"/>
    <property type="match status" value="1"/>
</dbReference>
<proteinExistence type="predicted"/>
<sequence length="437" mass="51059">MNVRRIVCPFLCLLLLCGCRSEELDENKNPNQEIGTTVQDIQYKDTYLESIMYPKTDIAKLDKKIKDTVDTYQKHFLEAVKPYKEKRKAEFNITWQSFYKDDRYVSVKLAIYQCIYQKQEYVETIVYDTKKQDFLHLYDIFDADRIQLLSAKASDYFQKRFPKECDNDRFRTHISAVEDNFDRFVLKKDRMVFYFPQKTLFDEAATFECGYDSLGDAVDLKNEAQQTIVPYEDILNEPIKNIDPNKPMIALTFDDGPSKRYTPAILDALKEYGANATFFVLGSNADNFPDILQRMVLEGNEIGNHTYSHKQLTTLSKENIEEEIIATQESIYDITHRYPDVIRPPYGSKNKTVMECAKGKRIVTWSLDTRDWHDRDAKVVVERVLKQVQDGDIILMHDLYASTASAVQELVPRLQEQGYQLVTVSDLYTYSRHIRHS</sequence>
<reference evidence="5 7" key="2">
    <citation type="submission" date="2020-02" db="EMBL/GenBank/DDBJ databases">
        <authorList>
            <person name="Kociolek L.K."/>
            <person name="Ozer E.A."/>
        </authorList>
    </citation>
    <scope>NUCLEOTIDE SEQUENCE [LARGE SCALE GENOMIC DNA]</scope>
    <source>
        <strain evidence="5 7">ATCC 14501</strain>
    </source>
</reference>
<dbReference type="EMBL" id="JQIF01000128">
    <property type="protein sequence ID" value="KGJ51304.1"/>
    <property type="molecule type" value="Genomic_DNA"/>
</dbReference>
<dbReference type="InterPro" id="IPR050248">
    <property type="entry name" value="Polysacc_deacetylase_ArnD"/>
</dbReference>
<evidence type="ECO:0000256" key="2">
    <source>
        <dbReference type="ARBA" id="ARBA00022801"/>
    </source>
</evidence>
<protein>
    <submittedName>
        <fullName evidence="4 5">Polysaccharide deacetylase</fullName>
    </submittedName>
</protein>
<evidence type="ECO:0000313" key="4">
    <source>
        <dbReference type="EMBL" id="KGJ51304.1"/>
    </source>
</evidence>
<dbReference type="Pfam" id="PF01522">
    <property type="entry name" value="Polysacc_deac_1"/>
    <property type="match status" value="1"/>
</dbReference>
<name>A0A099HZZ8_CLOIN</name>
<organism evidence="4 6">
    <name type="scientific">Clostridium innocuum</name>
    <dbReference type="NCBI Taxonomy" id="1522"/>
    <lineage>
        <taxon>Bacteria</taxon>
        <taxon>Bacillati</taxon>
        <taxon>Bacillota</taxon>
        <taxon>Clostridia</taxon>
        <taxon>Eubacteriales</taxon>
        <taxon>Clostridiaceae</taxon>
        <taxon>Clostridium</taxon>
    </lineage>
</organism>
<evidence type="ECO:0000256" key="1">
    <source>
        <dbReference type="ARBA" id="ARBA00022723"/>
    </source>
</evidence>
<dbReference type="PANTHER" id="PTHR10587:SF133">
    <property type="entry name" value="CHITIN DEACETYLASE 1-RELATED"/>
    <property type="match status" value="1"/>
</dbReference>
<dbReference type="PROSITE" id="PS51677">
    <property type="entry name" value="NODB"/>
    <property type="match status" value="1"/>
</dbReference>
<dbReference type="PROSITE" id="PS51257">
    <property type="entry name" value="PROKAR_LIPOPROTEIN"/>
    <property type="match status" value="1"/>
</dbReference>
<dbReference type="PANTHER" id="PTHR10587">
    <property type="entry name" value="GLYCOSYL TRANSFERASE-RELATED"/>
    <property type="match status" value="1"/>
</dbReference>
<reference evidence="4 6" key="1">
    <citation type="submission" date="2014-08" db="EMBL/GenBank/DDBJ databases">
        <title>Clostridium innocuum, an unnegligible vancomycin-resistant pathogen causing extra-intestinal infections.</title>
        <authorList>
            <person name="Feng Y."/>
            <person name="Chiu C.-H."/>
        </authorList>
    </citation>
    <scope>NUCLEOTIDE SEQUENCE [LARGE SCALE GENOMIC DNA]</scope>
    <source>
        <strain evidence="4 6">AN88</strain>
    </source>
</reference>
<dbReference type="GO" id="GO:0016020">
    <property type="term" value="C:membrane"/>
    <property type="evidence" value="ECO:0007669"/>
    <property type="project" value="TreeGrafter"/>
</dbReference>
<dbReference type="InterPro" id="IPR011330">
    <property type="entry name" value="Glyco_hydro/deAcase_b/a-brl"/>
</dbReference>
<evidence type="ECO:0000313" key="7">
    <source>
        <dbReference type="Proteomes" id="UP000503330"/>
    </source>
</evidence>
<evidence type="ECO:0000313" key="5">
    <source>
        <dbReference type="EMBL" id="QJA03565.1"/>
    </source>
</evidence>
<dbReference type="InterPro" id="IPR002509">
    <property type="entry name" value="NODB_dom"/>
</dbReference>
<dbReference type="Proteomes" id="UP000503330">
    <property type="component" value="Chromosome"/>
</dbReference>
<dbReference type="GO" id="GO:0046872">
    <property type="term" value="F:metal ion binding"/>
    <property type="evidence" value="ECO:0007669"/>
    <property type="project" value="UniProtKB-KW"/>
</dbReference>
<dbReference type="GeneID" id="61926765"/>
<keyword evidence="1" id="KW-0479">Metal-binding</keyword>
<dbReference type="AlphaFoldDB" id="A0A099HZZ8"/>
<dbReference type="Proteomes" id="UP000030008">
    <property type="component" value="Unassembled WGS sequence"/>
</dbReference>
<gene>
    <name evidence="4" type="ORF">CIAN88_21220</name>
    <name evidence="5" type="ORF">G4D54_14470</name>
</gene>
<dbReference type="GO" id="GO:0005975">
    <property type="term" value="P:carbohydrate metabolic process"/>
    <property type="evidence" value="ECO:0007669"/>
    <property type="project" value="InterPro"/>
</dbReference>
<dbReference type="GO" id="GO:0016810">
    <property type="term" value="F:hydrolase activity, acting on carbon-nitrogen (but not peptide) bonds"/>
    <property type="evidence" value="ECO:0007669"/>
    <property type="project" value="InterPro"/>
</dbReference>
<accession>A0A099HZZ8</accession>
<evidence type="ECO:0000259" key="3">
    <source>
        <dbReference type="PROSITE" id="PS51677"/>
    </source>
</evidence>
<dbReference type="Gene3D" id="3.20.20.370">
    <property type="entry name" value="Glycoside hydrolase/deacetylase"/>
    <property type="match status" value="1"/>
</dbReference>
<dbReference type="EMBL" id="CP048838">
    <property type="protein sequence ID" value="QJA03565.1"/>
    <property type="molecule type" value="Genomic_DNA"/>
</dbReference>
<dbReference type="RefSeq" id="WP_002610049.1">
    <property type="nucleotide sequence ID" value="NZ_BAAACC010000001.1"/>
</dbReference>
<evidence type="ECO:0000313" key="6">
    <source>
        <dbReference type="Proteomes" id="UP000030008"/>
    </source>
</evidence>
<keyword evidence="2" id="KW-0378">Hydrolase</keyword>